<protein>
    <submittedName>
        <fullName evidence="1">15240_t:CDS:1</fullName>
    </submittedName>
</protein>
<feature type="non-terminal residue" evidence="1">
    <location>
        <position position="136"/>
    </location>
</feature>
<comment type="caution">
    <text evidence="1">The sequence shown here is derived from an EMBL/GenBank/DDBJ whole genome shotgun (WGS) entry which is preliminary data.</text>
</comment>
<dbReference type="EMBL" id="CAJVQB010050198">
    <property type="protein sequence ID" value="CAG8834814.1"/>
    <property type="molecule type" value="Genomic_DNA"/>
</dbReference>
<evidence type="ECO:0000313" key="1">
    <source>
        <dbReference type="EMBL" id="CAG8834814.1"/>
    </source>
</evidence>
<name>A0ABN7WKW6_GIGMA</name>
<dbReference type="Proteomes" id="UP000789901">
    <property type="component" value="Unassembled WGS sequence"/>
</dbReference>
<organism evidence="1 2">
    <name type="scientific">Gigaspora margarita</name>
    <dbReference type="NCBI Taxonomy" id="4874"/>
    <lineage>
        <taxon>Eukaryota</taxon>
        <taxon>Fungi</taxon>
        <taxon>Fungi incertae sedis</taxon>
        <taxon>Mucoromycota</taxon>
        <taxon>Glomeromycotina</taxon>
        <taxon>Glomeromycetes</taxon>
        <taxon>Diversisporales</taxon>
        <taxon>Gigasporaceae</taxon>
        <taxon>Gigaspora</taxon>
    </lineage>
</organism>
<gene>
    <name evidence="1" type="ORF">GMARGA_LOCUS32258</name>
</gene>
<accession>A0ABN7WKW6</accession>
<keyword evidence="2" id="KW-1185">Reference proteome</keyword>
<evidence type="ECO:0000313" key="2">
    <source>
        <dbReference type="Proteomes" id="UP000789901"/>
    </source>
</evidence>
<feature type="non-terminal residue" evidence="1">
    <location>
        <position position="1"/>
    </location>
</feature>
<proteinExistence type="predicted"/>
<reference evidence="1 2" key="1">
    <citation type="submission" date="2021-06" db="EMBL/GenBank/DDBJ databases">
        <authorList>
            <person name="Kallberg Y."/>
            <person name="Tangrot J."/>
            <person name="Rosling A."/>
        </authorList>
    </citation>
    <scope>NUCLEOTIDE SEQUENCE [LARGE SCALE GENOMIC DNA]</scope>
    <source>
        <strain evidence="1 2">120-4 pot B 10/14</strain>
    </source>
</reference>
<sequence>PAQSDILFFELAKKTEQELKEKLYSVLRSKAEINDLSKKLITKYLEQEEKFQQSQTALSILPLDFVKEGRENLVNELRPYSKVRLCEKADTPPPPGLIIVILPKLFIMPPQCYPTQNLDKEHLIPIINAEIEETDM</sequence>